<proteinExistence type="predicted"/>
<accession>A0A170RQZ6</accession>
<organism evidence="2 3">
    <name type="scientific">Ehrlichia ruminantium</name>
    <name type="common">heartwater rickettsia</name>
    <name type="synonym">Cowdria ruminantium</name>
    <dbReference type="NCBI Taxonomy" id="779"/>
    <lineage>
        <taxon>Bacteria</taxon>
        <taxon>Pseudomonadati</taxon>
        <taxon>Pseudomonadota</taxon>
        <taxon>Alphaproteobacteria</taxon>
        <taxon>Rickettsiales</taxon>
        <taxon>Anaplasmataceae</taxon>
        <taxon>Ehrlichia</taxon>
    </lineage>
</organism>
<evidence type="ECO:0000313" key="3">
    <source>
        <dbReference type="Proteomes" id="UP000092677"/>
    </source>
</evidence>
<protein>
    <submittedName>
        <fullName evidence="2">Putative membrane protein</fullName>
    </submittedName>
</protein>
<gene>
    <name evidence="2" type="ORF">EHRUM2_02840</name>
</gene>
<evidence type="ECO:0000256" key="1">
    <source>
        <dbReference type="SAM" id="Phobius"/>
    </source>
</evidence>
<keyword evidence="1" id="KW-0472">Membrane</keyword>
<dbReference type="EMBL" id="BDDL01000033">
    <property type="protein sequence ID" value="GAT77075.1"/>
    <property type="molecule type" value="Genomic_DNA"/>
</dbReference>
<dbReference type="AlphaFoldDB" id="A0A170RQZ6"/>
<feature type="transmembrane region" description="Helical" evidence="1">
    <location>
        <begin position="6"/>
        <end position="31"/>
    </location>
</feature>
<comment type="caution">
    <text evidence="2">The sequence shown here is derived from an EMBL/GenBank/DDBJ whole genome shotgun (WGS) entry which is preliminary data.</text>
</comment>
<name>A0A170RQZ6_EHRRU</name>
<evidence type="ECO:0000313" key="2">
    <source>
        <dbReference type="EMBL" id="GAT77075.1"/>
    </source>
</evidence>
<dbReference type="Proteomes" id="UP000092677">
    <property type="component" value="Unassembled WGS sequence"/>
</dbReference>
<sequence>MHLLGITTIVIVIFIVSMLIAIMALIARYIINKKNKLTHIAFTNIPNLSQDDLSHMFNSVNTAIDEIDSPDANYTNVKLQINNVTVFPQIIETSDDYEQQDELPEFLIDQHIEYLQNNRNDNIDDDNTRATLGACLHDIFSKKCLDNTPTIPLIHHMINHIYVEDYMHLLSNIVDQGIPDKEKYIIETTSILYKDMTLRYNTSSKKQFSIDVNFHKKVALKDNPSTHHLITGNINFLISQSKDNPEILEYSEGKALLTCYELTKSHAIAFTERKYIIPNFTVNNHSTAQLLDNTPTLNTVTTTILPPTKELPSH</sequence>
<dbReference type="RefSeq" id="WP_236715339.1">
    <property type="nucleotide sequence ID" value="NZ_BDDL01000033.1"/>
</dbReference>
<reference evidence="3" key="1">
    <citation type="submission" date="2016-05" db="EMBL/GenBank/DDBJ databases">
        <title>Draft genome sequences of four strains of Ehrlichia ruminantium, a tick-borne pathogen of ruminants, isolated from Zimbabwe, The Gambia and Ghana.</title>
        <authorList>
            <person name="Nakao R."/>
            <person name="Jongejan F."/>
            <person name="Sugimoto C."/>
        </authorList>
    </citation>
    <scope>NUCLEOTIDE SEQUENCE [LARGE SCALE GENOMIC DNA]</scope>
    <source>
        <strain evidence="3">Kerr Seringe</strain>
    </source>
</reference>
<keyword evidence="1" id="KW-1133">Transmembrane helix</keyword>
<keyword evidence="1" id="KW-0812">Transmembrane</keyword>